<dbReference type="GO" id="GO:0016787">
    <property type="term" value="F:hydrolase activity"/>
    <property type="evidence" value="ECO:0007669"/>
    <property type="project" value="UniProtKB-KW"/>
</dbReference>
<comment type="caution">
    <text evidence="5">The sequence shown here is derived from an EMBL/GenBank/DDBJ whole genome shotgun (WGS) entry which is preliminary data.</text>
</comment>
<dbReference type="Pfam" id="PF00135">
    <property type="entry name" value="COesterase"/>
    <property type="match status" value="1"/>
</dbReference>
<evidence type="ECO:0000256" key="3">
    <source>
        <dbReference type="RuleBase" id="RU361235"/>
    </source>
</evidence>
<gene>
    <name evidence="5" type="ORF">B7463_g8796</name>
</gene>
<evidence type="ECO:0000259" key="4">
    <source>
        <dbReference type="Pfam" id="PF00135"/>
    </source>
</evidence>
<dbReference type="InterPro" id="IPR002018">
    <property type="entry name" value="CarbesteraseB"/>
</dbReference>
<dbReference type="OMA" id="PHEPWDG"/>
<dbReference type="InterPro" id="IPR019826">
    <property type="entry name" value="Carboxylesterase_B_AS"/>
</dbReference>
<dbReference type="STRING" id="5539.A0A3E2H2J1"/>
<dbReference type="PANTHER" id="PTHR11559">
    <property type="entry name" value="CARBOXYLESTERASE"/>
    <property type="match status" value="1"/>
</dbReference>
<sequence>MAKVQTKLGIVEGIEKDGLRVFLGIPYAMPPTGERRFRPPEPVKAWTGIKSAKSYGSTVPQSTSPTSIAWIFEATEPAGDDCLNLNVWTPASAGTMSRLPVFFWIHGGGFQMGAGCDPMYAGTAFAHDGIVTITINYRLGIQGNLMVDGVEGAGNFGMLDQICALQWVRDNIMAFGGDPENVTIAGESAGGQSVGILLAMPRAKGLFRRAIVQSGAAHNAISRSSGLAITRRIAEEVGVSADDIEALRKVPLDKLLAAEKVILNRSLARQEPSFGELMLAALPLASLPVFGTPELPELPINAIRKGASVDVDLVVGVCEKESLGTMRLSPEMFGEYGNNLPSSTIEAIATLALSKDEALTAIDQYRHNRPEANNIEIFAALFSDWSFIMPALRLAEAHADYGTTYMFQISWKSPGGDGKWDASHTLDIPLLFDTCDSDHGRYITGEAAPRELIHAVHGAWVSFVRGDSPPAVPFLDKTHLLWPVFNTKQRETMFFDVPPSIQLDPRKSERLLWVGKL</sequence>
<comment type="similarity">
    <text evidence="1 3">Belongs to the type-B carboxylesterase/lipase family.</text>
</comment>
<dbReference type="SUPFAM" id="SSF53474">
    <property type="entry name" value="alpha/beta-Hydrolases"/>
    <property type="match status" value="1"/>
</dbReference>
<dbReference type="Proteomes" id="UP000258309">
    <property type="component" value="Unassembled WGS sequence"/>
</dbReference>
<dbReference type="AlphaFoldDB" id="A0A3E2H2J1"/>
<dbReference type="OrthoDB" id="408631at2759"/>
<keyword evidence="2 3" id="KW-0378">Hydrolase</keyword>
<dbReference type="EMBL" id="NCSJ02000201">
    <property type="protein sequence ID" value="RFU27541.1"/>
    <property type="molecule type" value="Genomic_DNA"/>
</dbReference>
<reference evidence="5 6" key="1">
    <citation type="submission" date="2018-05" db="EMBL/GenBank/DDBJ databases">
        <title>Draft genome sequence of Scytalidium lignicola DSM 105466, a ubiquitous saprotrophic fungus.</title>
        <authorList>
            <person name="Buettner E."/>
            <person name="Gebauer A.M."/>
            <person name="Hofrichter M."/>
            <person name="Liers C."/>
            <person name="Kellner H."/>
        </authorList>
    </citation>
    <scope>NUCLEOTIDE SEQUENCE [LARGE SCALE GENOMIC DNA]</scope>
    <source>
        <strain evidence="5 6">DSM 105466</strain>
    </source>
</reference>
<dbReference type="InterPro" id="IPR050309">
    <property type="entry name" value="Type-B_Carboxylest/Lipase"/>
</dbReference>
<evidence type="ECO:0000256" key="2">
    <source>
        <dbReference type="ARBA" id="ARBA00022801"/>
    </source>
</evidence>
<evidence type="ECO:0000313" key="5">
    <source>
        <dbReference type="EMBL" id="RFU27541.1"/>
    </source>
</evidence>
<evidence type="ECO:0000313" key="6">
    <source>
        <dbReference type="Proteomes" id="UP000258309"/>
    </source>
</evidence>
<protein>
    <recommendedName>
        <fullName evidence="3">Carboxylic ester hydrolase</fullName>
        <ecNumber evidence="3">3.1.1.-</ecNumber>
    </recommendedName>
</protein>
<proteinExistence type="inferred from homology"/>
<feature type="domain" description="Carboxylesterase type B" evidence="4">
    <location>
        <begin position="3"/>
        <end position="502"/>
    </location>
</feature>
<keyword evidence="6" id="KW-1185">Reference proteome</keyword>
<organism evidence="5 6">
    <name type="scientific">Scytalidium lignicola</name>
    <name type="common">Hyphomycete</name>
    <dbReference type="NCBI Taxonomy" id="5539"/>
    <lineage>
        <taxon>Eukaryota</taxon>
        <taxon>Fungi</taxon>
        <taxon>Dikarya</taxon>
        <taxon>Ascomycota</taxon>
        <taxon>Pezizomycotina</taxon>
        <taxon>Leotiomycetes</taxon>
        <taxon>Leotiomycetes incertae sedis</taxon>
        <taxon>Scytalidium</taxon>
    </lineage>
</organism>
<accession>A0A3E2H2J1</accession>
<dbReference type="PROSITE" id="PS00122">
    <property type="entry name" value="CARBOXYLESTERASE_B_1"/>
    <property type="match status" value="1"/>
</dbReference>
<feature type="non-terminal residue" evidence="5">
    <location>
        <position position="1"/>
    </location>
</feature>
<evidence type="ECO:0000256" key="1">
    <source>
        <dbReference type="ARBA" id="ARBA00005964"/>
    </source>
</evidence>
<name>A0A3E2H2J1_SCYLI</name>
<feature type="non-terminal residue" evidence="5">
    <location>
        <position position="517"/>
    </location>
</feature>
<dbReference type="Gene3D" id="3.40.50.1820">
    <property type="entry name" value="alpha/beta hydrolase"/>
    <property type="match status" value="1"/>
</dbReference>
<dbReference type="EC" id="3.1.1.-" evidence="3"/>
<dbReference type="InterPro" id="IPR029058">
    <property type="entry name" value="AB_hydrolase_fold"/>
</dbReference>